<dbReference type="Proteomes" id="UP000059680">
    <property type="component" value="Chromosome 10"/>
</dbReference>
<feature type="compositionally biased region" description="Gly residues" evidence="1">
    <location>
        <begin position="1"/>
        <end position="10"/>
    </location>
</feature>
<dbReference type="InParanoid" id="A0A0P0XW75"/>
<feature type="compositionally biased region" description="Basic and acidic residues" evidence="1">
    <location>
        <begin position="11"/>
        <end position="54"/>
    </location>
</feature>
<gene>
    <name evidence="2" type="ordered locus">Os10g0512450</name>
    <name evidence="2" type="ORF">OSNPB_100512450</name>
</gene>
<reference evidence="2 3" key="2">
    <citation type="journal article" date="2013" name="Plant Cell Physiol.">
        <title>Rice Annotation Project Database (RAP-DB): an integrative and interactive database for rice genomics.</title>
        <authorList>
            <person name="Sakai H."/>
            <person name="Lee S.S."/>
            <person name="Tanaka T."/>
            <person name="Numa H."/>
            <person name="Kim J."/>
            <person name="Kawahara Y."/>
            <person name="Wakimoto H."/>
            <person name="Yang C.C."/>
            <person name="Iwamoto M."/>
            <person name="Abe T."/>
            <person name="Yamada Y."/>
            <person name="Muto A."/>
            <person name="Inokuchi H."/>
            <person name="Ikemura T."/>
            <person name="Matsumoto T."/>
            <person name="Sasaki T."/>
            <person name="Itoh T."/>
        </authorList>
    </citation>
    <scope>NUCLEOTIDE SEQUENCE [LARGE SCALE GENOMIC DNA]</scope>
    <source>
        <strain evidence="3">cv. Nipponbare</strain>
    </source>
</reference>
<evidence type="ECO:0000313" key="2">
    <source>
        <dbReference type="EMBL" id="BAT11631.1"/>
    </source>
</evidence>
<proteinExistence type="predicted"/>
<feature type="compositionally biased region" description="Gly residues" evidence="1">
    <location>
        <begin position="116"/>
        <end position="130"/>
    </location>
</feature>
<keyword evidence="3" id="KW-1185">Reference proteome</keyword>
<evidence type="ECO:0000256" key="1">
    <source>
        <dbReference type="SAM" id="MobiDB-lite"/>
    </source>
</evidence>
<sequence length="206" mass="20993">PGRGDGGEAGGARRGEAEDVGHVELGRLHPVGERPVEAVGEPRDGELERVEPQRHARARAAAGAEGEELEAAAPEVEPLGGGAGGEPRGAERVGVGAPGGAVAGDGPHVDHDAGAPGDGVAGDEAVGGGLVEEDGDGRVEAERLLDDAAEEGELVEVGLGDVPAEAHHGGELLLHAAEVVGAVHHLRHRPLDRRRHRLRPPEHHVL</sequence>
<reference evidence="2 3" key="3">
    <citation type="journal article" date="2013" name="Rice">
        <title>Improvement of the Oryza sativa Nipponbare reference genome using next generation sequence and optical map data.</title>
        <authorList>
            <person name="Kawahara Y."/>
            <person name="de la Bastide M."/>
            <person name="Hamilton J.P."/>
            <person name="Kanamori H."/>
            <person name="McCombie W.R."/>
            <person name="Ouyang S."/>
            <person name="Schwartz D.C."/>
            <person name="Tanaka T."/>
            <person name="Wu J."/>
            <person name="Zhou S."/>
            <person name="Childs K.L."/>
            <person name="Davidson R.M."/>
            <person name="Lin H."/>
            <person name="Quesada-Ocampo L."/>
            <person name="Vaillancourt B."/>
            <person name="Sakai H."/>
            <person name="Lee S.S."/>
            <person name="Kim J."/>
            <person name="Numa H."/>
            <person name="Itoh T."/>
            <person name="Buell C.R."/>
            <person name="Matsumoto T."/>
        </authorList>
    </citation>
    <scope>NUCLEOTIDE SEQUENCE [LARGE SCALE GENOMIC DNA]</scope>
    <source>
        <strain evidence="3">cv. Nipponbare</strain>
    </source>
</reference>
<dbReference type="PaxDb" id="39947-A0A0P0XW75"/>
<dbReference type="EMBL" id="AP014966">
    <property type="protein sequence ID" value="BAT11631.1"/>
    <property type="molecule type" value="Genomic_DNA"/>
</dbReference>
<dbReference type="AlphaFoldDB" id="A0A0P0XW75"/>
<dbReference type="Gramene" id="Os10t0512450-00">
    <property type="protein sequence ID" value="Os10t0512450-00"/>
    <property type="gene ID" value="Os10g0512450"/>
</dbReference>
<feature type="non-terminal residue" evidence="2">
    <location>
        <position position="1"/>
    </location>
</feature>
<protein>
    <submittedName>
        <fullName evidence="2">Os10g0512450 protein</fullName>
    </submittedName>
</protein>
<evidence type="ECO:0000313" key="3">
    <source>
        <dbReference type="Proteomes" id="UP000059680"/>
    </source>
</evidence>
<accession>A0A0P0XW75</accession>
<name>A0A0P0XW75_ORYSJ</name>
<dbReference type="FunCoup" id="A0A0P0XW75">
    <property type="interactions" value="76"/>
</dbReference>
<organism evidence="2 3">
    <name type="scientific">Oryza sativa subsp. japonica</name>
    <name type="common">Rice</name>
    <dbReference type="NCBI Taxonomy" id="39947"/>
    <lineage>
        <taxon>Eukaryota</taxon>
        <taxon>Viridiplantae</taxon>
        <taxon>Streptophyta</taxon>
        <taxon>Embryophyta</taxon>
        <taxon>Tracheophyta</taxon>
        <taxon>Spermatophyta</taxon>
        <taxon>Magnoliopsida</taxon>
        <taxon>Liliopsida</taxon>
        <taxon>Poales</taxon>
        <taxon>Poaceae</taxon>
        <taxon>BOP clade</taxon>
        <taxon>Oryzoideae</taxon>
        <taxon>Oryzeae</taxon>
        <taxon>Oryzinae</taxon>
        <taxon>Oryza</taxon>
        <taxon>Oryza sativa</taxon>
    </lineage>
</organism>
<reference evidence="3" key="1">
    <citation type="journal article" date="2005" name="Nature">
        <title>The map-based sequence of the rice genome.</title>
        <authorList>
            <consortium name="International rice genome sequencing project (IRGSP)"/>
            <person name="Matsumoto T."/>
            <person name="Wu J."/>
            <person name="Kanamori H."/>
            <person name="Katayose Y."/>
            <person name="Fujisawa M."/>
            <person name="Namiki N."/>
            <person name="Mizuno H."/>
            <person name="Yamamoto K."/>
            <person name="Antonio B.A."/>
            <person name="Baba T."/>
            <person name="Sakata K."/>
            <person name="Nagamura Y."/>
            <person name="Aoki H."/>
            <person name="Arikawa K."/>
            <person name="Arita K."/>
            <person name="Bito T."/>
            <person name="Chiden Y."/>
            <person name="Fujitsuka N."/>
            <person name="Fukunaka R."/>
            <person name="Hamada M."/>
            <person name="Harada C."/>
            <person name="Hayashi A."/>
            <person name="Hijishita S."/>
            <person name="Honda M."/>
            <person name="Hosokawa S."/>
            <person name="Ichikawa Y."/>
            <person name="Idonuma A."/>
            <person name="Iijima M."/>
            <person name="Ikeda M."/>
            <person name="Ikeno M."/>
            <person name="Ito K."/>
            <person name="Ito S."/>
            <person name="Ito T."/>
            <person name="Ito Y."/>
            <person name="Ito Y."/>
            <person name="Iwabuchi A."/>
            <person name="Kamiya K."/>
            <person name="Karasawa W."/>
            <person name="Kurita K."/>
            <person name="Katagiri S."/>
            <person name="Kikuta A."/>
            <person name="Kobayashi H."/>
            <person name="Kobayashi N."/>
            <person name="Machita K."/>
            <person name="Maehara T."/>
            <person name="Masukawa M."/>
            <person name="Mizubayashi T."/>
            <person name="Mukai Y."/>
            <person name="Nagasaki H."/>
            <person name="Nagata Y."/>
            <person name="Naito S."/>
            <person name="Nakashima M."/>
            <person name="Nakama Y."/>
            <person name="Nakamichi Y."/>
            <person name="Nakamura M."/>
            <person name="Meguro A."/>
            <person name="Negishi M."/>
            <person name="Ohta I."/>
            <person name="Ohta T."/>
            <person name="Okamoto M."/>
            <person name="Ono N."/>
            <person name="Saji S."/>
            <person name="Sakaguchi M."/>
            <person name="Sakai K."/>
            <person name="Shibata M."/>
            <person name="Shimokawa T."/>
            <person name="Song J."/>
            <person name="Takazaki Y."/>
            <person name="Terasawa K."/>
            <person name="Tsugane M."/>
            <person name="Tsuji K."/>
            <person name="Ueda S."/>
            <person name="Waki K."/>
            <person name="Yamagata H."/>
            <person name="Yamamoto M."/>
            <person name="Yamamoto S."/>
            <person name="Yamane H."/>
            <person name="Yoshiki S."/>
            <person name="Yoshihara R."/>
            <person name="Yukawa K."/>
            <person name="Zhong H."/>
            <person name="Yano M."/>
            <person name="Yuan Q."/>
            <person name="Ouyang S."/>
            <person name="Liu J."/>
            <person name="Jones K.M."/>
            <person name="Gansberger K."/>
            <person name="Moffat K."/>
            <person name="Hill J."/>
            <person name="Bera J."/>
            <person name="Fadrosh D."/>
            <person name="Jin S."/>
            <person name="Johri S."/>
            <person name="Kim M."/>
            <person name="Overton L."/>
            <person name="Reardon M."/>
            <person name="Tsitrin T."/>
            <person name="Vuong H."/>
            <person name="Weaver B."/>
            <person name="Ciecko A."/>
            <person name="Tallon L."/>
            <person name="Jackson J."/>
            <person name="Pai G."/>
            <person name="Aken S.V."/>
            <person name="Utterback T."/>
            <person name="Reidmuller S."/>
            <person name="Feldblyum T."/>
            <person name="Hsiao J."/>
            <person name="Zismann V."/>
            <person name="Iobst S."/>
            <person name="de Vazeille A.R."/>
            <person name="Buell C.R."/>
            <person name="Ying K."/>
            <person name="Li Y."/>
            <person name="Lu T."/>
            <person name="Huang Y."/>
            <person name="Zhao Q."/>
            <person name="Feng Q."/>
            <person name="Zhang L."/>
            <person name="Zhu J."/>
            <person name="Weng Q."/>
            <person name="Mu J."/>
            <person name="Lu Y."/>
            <person name="Fan D."/>
            <person name="Liu Y."/>
            <person name="Guan J."/>
            <person name="Zhang Y."/>
            <person name="Yu S."/>
            <person name="Liu X."/>
            <person name="Zhang Y."/>
            <person name="Hong G."/>
            <person name="Han B."/>
            <person name="Choisne N."/>
            <person name="Demange N."/>
            <person name="Orjeda G."/>
            <person name="Samain S."/>
            <person name="Cattolico L."/>
            <person name="Pelletier E."/>
            <person name="Couloux A."/>
            <person name="Segurens B."/>
            <person name="Wincker P."/>
            <person name="D'Hont A."/>
            <person name="Scarpelli C."/>
            <person name="Weissenbach J."/>
            <person name="Salanoubat M."/>
            <person name="Quetier F."/>
            <person name="Yu Y."/>
            <person name="Kim H.R."/>
            <person name="Rambo T."/>
            <person name="Currie J."/>
            <person name="Collura K."/>
            <person name="Luo M."/>
            <person name="Yang T."/>
            <person name="Ammiraju J.S.S."/>
            <person name="Engler F."/>
            <person name="Soderlund C."/>
            <person name="Wing R.A."/>
            <person name="Palmer L.E."/>
            <person name="de la Bastide M."/>
            <person name="Spiegel L."/>
            <person name="Nascimento L."/>
            <person name="Zutavern T."/>
            <person name="O'Shaughnessy A."/>
            <person name="Dike S."/>
            <person name="Dedhia N."/>
            <person name="Preston R."/>
            <person name="Balija V."/>
            <person name="McCombie W.R."/>
            <person name="Chow T."/>
            <person name="Chen H."/>
            <person name="Chung M."/>
            <person name="Chen C."/>
            <person name="Shaw J."/>
            <person name="Wu H."/>
            <person name="Hsiao K."/>
            <person name="Chao Y."/>
            <person name="Chu M."/>
            <person name="Cheng C."/>
            <person name="Hour A."/>
            <person name="Lee P."/>
            <person name="Lin S."/>
            <person name="Lin Y."/>
            <person name="Liou J."/>
            <person name="Liu S."/>
            <person name="Hsing Y."/>
            <person name="Raghuvanshi S."/>
            <person name="Mohanty A."/>
            <person name="Bharti A.K."/>
            <person name="Gaur A."/>
            <person name="Gupta V."/>
            <person name="Kumar D."/>
            <person name="Ravi V."/>
            <person name="Vij S."/>
            <person name="Kapur A."/>
            <person name="Khurana P."/>
            <person name="Khurana P."/>
            <person name="Khurana J.P."/>
            <person name="Tyagi A.K."/>
            <person name="Gaikwad K."/>
            <person name="Singh A."/>
            <person name="Dalal V."/>
            <person name="Srivastava S."/>
            <person name="Dixit A."/>
            <person name="Pal A.K."/>
            <person name="Ghazi I.A."/>
            <person name="Yadav M."/>
            <person name="Pandit A."/>
            <person name="Bhargava A."/>
            <person name="Sureshbabu K."/>
            <person name="Batra K."/>
            <person name="Sharma T.R."/>
            <person name="Mohapatra T."/>
            <person name="Singh N.K."/>
            <person name="Messing J."/>
            <person name="Nelson A.B."/>
            <person name="Fuks G."/>
            <person name="Kavchok S."/>
            <person name="Keizer G."/>
            <person name="Linton E."/>
            <person name="Llaca V."/>
            <person name="Song R."/>
            <person name="Tanyolac B."/>
            <person name="Young S."/>
            <person name="Ho-Il K."/>
            <person name="Hahn J.H."/>
            <person name="Sangsakoo G."/>
            <person name="Vanavichit A."/>
            <person name="de Mattos Luiz.A.T."/>
            <person name="Zimmer P.D."/>
            <person name="Malone G."/>
            <person name="Dellagostin O."/>
            <person name="de Oliveira A.C."/>
            <person name="Bevan M."/>
            <person name="Bancroft I."/>
            <person name="Minx P."/>
            <person name="Cordum H."/>
            <person name="Wilson R."/>
            <person name="Cheng Z."/>
            <person name="Jin W."/>
            <person name="Jiang J."/>
            <person name="Leong S.A."/>
            <person name="Iwama H."/>
            <person name="Gojobori T."/>
            <person name="Itoh T."/>
            <person name="Niimura Y."/>
            <person name="Fujii Y."/>
            <person name="Habara T."/>
            <person name="Sakai H."/>
            <person name="Sato Y."/>
            <person name="Wilson G."/>
            <person name="Kumar K."/>
            <person name="McCouch S."/>
            <person name="Juretic N."/>
            <person name="Hoen D."/>
            <person name="Wright S."/>
            <person name="Bruskiewich R."/>
            <person name="Bureau T."/>
            <person name="Miyao A."/>
            <person name="Hirochika H."/>
            <person name="Nishikawa T."/>
            <person name="Kadowaki K."/>
            <person name="Sugiura M."/>
            <person name="Burr B."/>
            <person name="Sasaki T."/>
        </authorList>
    </citation>
    <scope>NUCLEOTIDE SEQUENCE [LARGE SCALE GENOMIC DNA]</scope>
    <source>
        <strain evidence="3">cv. Nipponbare</strain>
    </source>
</reference>
<feature type="region of interest" description="Disordered" evidence="1">
    <location>
        <begin position="1"/>
        <end position="137"/>
    </location>
</feature>
<feature type="non-terminal residue" evidence="2">
    <location>
        <position position="206"/>
    </location>
</feature>